<feature type="domain" description="PiggyBac transposable element-derived protein" evidence="2">
    <location>
        <begin position="147"/>
        <end position="321"/>
    </location>
</feature>
<keyword evidence="4" id="KW-1185">Reference proteome</keyword>
<proteinExistence type="predicted"/>
<feature type="chain" id="PRO_5024304275" description="PiggyBac transposable element-derived protein domain-containing protein" evidence="1">
    <location>
        <begin position="20"/>
        <end position="330"/>
    </location>
</feature>
<dbReference type="AlphaFoldDB" id="A0A5N4B857"/>
<evidence type="ECO:0000313" key="3">
    <source>
        <dbReference type="EMBL" id="KAB0805698.1"/>
    </source>
</evidence>
<dbReference type="InParanoid" id="A0A5N4B857"/>
<protein>
    <recommendedName>
        <fullName evidence="2">PiggyBac transposable element-derived protein domain-containing protein</fullName>
    </recommendedName>
</protein>
<gene>
    <name evidence="3" type="ORF">PPYR_02668</name>
</gene>
<dbReference type="PANTHER" id="PTHR47055">
    <property type="entry name" value="DDE_TNP_1_7 DOMAIN-CONTAINING PROTEIN"/>
    <property type="match status" value="1"/>
</dbReference>
<dbReference type="Pfam" id="PF13843">
    <property type="entry name" value="DDE_Tnp_1_7"/>
    <property type="match status" value="1"/>
</dbReference>
<evidence type="ECO:0000256" key="1">
    <source>
        <dbReference type="SAM" id="SignalP"/>
    </source>
</evidence>
<dbReference type="GO" id="GO:0043565">
    <property type="term" value="F:sequence-specific DNA binding"/>
    <property type="evidence" value="ECO:0007669"/>
    <property type="project" value="TreeGrafter"/>
</dbReference>
<dbReference type="EMBL" id="VVIM01000001">
    <property type="protein sequence ID" value="KAB0805698.1"/>
    <property type="molecule type" value="Genomic_DNA"/>
</dbReference>
<feature type="signal peptide" evidence="1">
    <location>
        <begin position="1"/>
        <end position="19"/>
    </location>
</feature>
<dbReference type="InterPro" id="IPR029526">
    <property type="entry name" value="PGBD"/>
</dbReference>
<dbReference type="InterPro" id="IPR052638">
    <property type="entry name" value="PiggyBac_TE-derived"/>
</dbReference>
<accession>A0A5N4B857</accession>
<organism evidence="3 4">
    <name type="scientific">Photinus pyralis</name>
    <name type="common">Common eastern firefly</name>
    <name type="synonym">Lampyris pyralis</name>
    <dbReference type="NCBI Taxonomy" id="7054"/>
    <lineage>
        <taxon>Eukaryota</taxon>
        <taxon>Metazoa</taxon>
        <taxon>Ecdysozoa</taxon>
        <taxon>Arthropoda</taxon>
        <taxon>Hexapoda</taxon>
        <taxon>Insecta</taxon>
        <taxon>Pterygota</taxon>
        <taxon>Neoptera</taxon>
        <taxon>Endopterygota</taxon>
        <taxon>Coleoptera</taxon>
        <taxon>Polyphaga</taxon>
        <taxon>Elateriformia</taxon>
        <taxon>Elateroidea</taxon>
        <taxon>Lampyridae</taxon>
        <taxon>Lampyrinae</taxon>
        <taxon>Photinus</taxon>
    </lineage>
</organism>
<reference evidence="3 4" key="1">
    <citation type="journal article" date="2018" name="Elife">
        <title>Firefly genomes illuminate parallel origins of bioluminescence in beetles.</title>
        <authorList>
            <person name="Fallon T.R."/>
            <person name="Lower S.E."/>
            <person name="Chang C.H."/>
            <person name="Bessho-Uehara M."/>
            <person name="Martin G.J."/>
            <person name="Bewick A.J."/>
            <person name="Behringer M."/>
            <person name="Debat H.J."/>
            <person name="Wong I."/>
            <person name="Day J.C."/>
            <person name="Suvorov A."/>
            <person name="Silva C.J."/>
            <person name="Stanger-Hall K.F."/>
            <person name="Hall D.W."/>
            <person name="Schmitz R.J."/>
            <person name="Nelson D.R."/>
            <person name="Lewis S.M."/>
            <person name="Shigenobu S."/>
            <person name="Bybee S.M."/>
            <person name="Larracuente A.M."/>
            <person name="Oba Y."/>
            <person name="Weng J.K."/>
        </authorList>
    </citation>
    <scope>NUCLEOTIDE SEQUENCE [LARGE SCALE GENOMIC DNA]</scope>
    <source>
        <strain evidence="3">1611_PpyrPB1</strain>
        <tissue evidence="3">Whole body</tissue>
    </source>
</reference>
<dbReference type="PANTHER" id="PTHR47055:SF3">
    <property type="entry name" value="PHORBOL-ESTER_DAG-TYPE DOMAIN-CONTAINING PROTEIN"/>
    <property type="match status" value="1"/>
</dbReference>
<name>A0A5N4B857_PHOPY</name>
<evidence type="ECO:0000259" key="2">
    <source>
        <dbReference type="Pfam" id="PF13843"/>
    </source>
</evidence>
<sequence>MSQLRNLLRARTLHLLSLALEECPSEELPSDISVVIFPPNQHNDQATDEDSGHENAVNIENLPENQLNTEVEVEFDDYKTEATQPMSVSNGENAGFDSSDDDIPLSVYKTILNSSSKKHKAMHWTKDDLDIPTTQWQNLPRPPMQLSPFELFRLFFDDAIIEIITNESNRYASQHNLAGDIATDEILCFIGILVVSGYNTVPRRKMYWQNSKDSKNELISEAMSRNRFTHMSNLHFVDNTSLPQGHKFAKIRPVFDHLKNKFLEHAPLEECHSLDEAMVPYYGRHSCKQYIRGKPIRWGYKFWVGATRKGYIVWFQPDQGKFVTMNRIYV</sequence>
<evidence type="ECO:0000313" key="4">
    <source>
        <dbReference type="Proteomes" id="UP000327044"/>
    </source>
</evidence>
<dbReference type="Proteomes" id="UP000327044">
    <property type="component" value="Unassembled WGS sequence"/>
</dbReference>
<keyword evidence="1" id="KW-0732">Signal</keyword>
<comment type="caution">
    <text evidence="3">The sequence shown here is derived from an EMBL/GenBank/DDBJ whole genome shotgun (WGS) entry which is preliminary data.</text>
</comment>